<organism evidence="11 12">
    <name type="scientific">Solidesulfovibrio carbinolicus</name>
    <dbReference type="NCBI Taxonomy" id="296842"/>
    <lineage>
        <taxon>Bacteria</taxon>
        <taxon>Pseudomonadati</taxon>
        <taxon>Thermodesulfobacteriota</taxon>
        <taxon>Desulfovibrionia</taxon>
        <taxon>Desulfovibrionales</taxon>
        <taxon>Desulfovibrionaceae</taxon>
        <taxon>Solidesulfovibrio</taxon>
    </lineage>
</organism>
<comment type="catalytic activity">
    <reaction evidence="1">
        <text>ATP + protein L-histidine = ADP + protein N-phospho-L-histidine.</text>
        <dbReference type="EC" id="2.7.13.3"/>
    </reaction>
</comment>
<dbReference type="EMBL" id="CP026538">
    <property type="protein sequence ID" value="QAZ69115.1"/>
    <property type="molecule type" value="Genomic_DNA"/>
</dbReference>
<evidence type="ECO:0000256" key="2">
    <source>
        <dbReference type="ARBA" id="ARBA00012438"/>
    </source>
</evidence>
<feature type="transmembrane region" description="Helical" evidence="9">
    <location>
        <begin position="13"/>
        <end position="35"/>
    </location>
</feature>
<dbReference type="InterPro" id="IPR036097">
    <property type="entry name" value="HisK_dim/P_sf"/>
</dbReference>
<dbReference type="InterPro" id="IPR003661">
    <property type="entry name" value="HisK_dim/P_dom"/>
</dbReference>
<dbReference type="GO" id="GO:0005524">
    <property type="term" value="F:ATP binding"/>
    <property type="evidence" value="ECO:0007669"/>
    <property type="project" value="UniProtKB-KW"/>
</dbReference>
<evidence type="ECO:0000256" key="5">
    <source>
        <dbReference type="ARBA" id="ARBA00022741"/>
    </source>
</evidence>
<evidence type="ECO:0000259" key="10">
    <source>
        <dbReference type="PROSITE" id="PS50109"/>
    </source>
</evidence>
<keyword evidence="8" id="KW-0902">Two-component regulatory system</keyword>
<evidence type="ECO:0000256" key="7">
    <source>
        <dbReference type="ARBA" id="ARBA00022840"/>
    </source>
</evidence>
<dbReference type="PROSITE" id="PS50109">
    <property type="entry name" value="HIS_KIN"/>
    <property type="match status" value="1"/>
</dbReference>
<accession>A0A4P6HPS8</accession>
<evidence type="ECO:0000313" key="12">
    <source>
        <dbReference type="Proteomes" id="UP000293296"/>
    </source>
</evidence>
<evidence type="ECO:0000313" key="11">
    <source>
        <dbReference type="EMBL" id="QAZ69115.1"/>
    </source>
</evidence>
<dbReference type="CDD" id="cd00082">
    <property type="entry name" value="HisKA"/>
    <property type="match status" value="1"/>
</dbReference>
<dbReference type="InterPro" id="IPR004358">
    <property type="entry name" value="Sig_transdc_His_kin-like_C"/>
</dbReference>
<dbReference type="RefSeq" id="WP_129355199.1">
    <property type="nucleotide sequence ID" value="NZ_CP026538.1"/>
</dbReference>
<name>A0A4P6HPS8_9BACT</name>
<dbReference type="InterPro" id="IPR036890">
    <property type="entry name" value="HATPase_C_sf"/>
</dbReference>
<evidence type="ECO:0000256" key="6">
    <source>
        <dbReference type="ARBA" id="ARBA00022777"/>
    </source>
</evidence>
<evidence type="ECO:0000256" key="4">
    <source>
        <dbReference type="ARBA" id="ARBA00022679"/>
    </source>
</evidence>
<evidence type="ECO:0000256" key="1">
    <source>
        <dbReference type="ARBA" id="ARBA00000085"/>
    </source>
</evidence>
<dbReference type="Gene3D" id="3.30.565.10">
    <property type="entry name" value="Histidine kinase-like ATPase, C-terminal domain"/>
    <property type="match status" value="1"/>
</dbReference>
<protein>
    <recommendedName>
        <fullName evidence="2">histidine kinase</fullName>
        <ecNumber evidence="2">2.7.13.3</ecNumber>
    </recommendedName>
</protein>
<dbReference type="Gene3D" id="1.10.287.130">
    <property type="match status" value="1"/>
</dbReference>
<evidence type="ECO:0000256" key="8">
    <source>
        <dbReference type="ARBA" id="ARBA00023012"/>
    </source>
</evidence>
<keyword evidence="7" id="KW-0067">ATP-binding</keyword>
<keyword evidence="5" id="KW-0547">Nucleotide-binding</keyword>
<keyword evidence="6 11" id="KW-0418">Kinase</keyword>
<keyword evidence="3" id="KW-0597">Phosphoprotein</keyword>
<dbReference type="Pfam" id="PF00512">
    <property type="entry name" value="HisKA"/>
    <property type="match status" value="1"/>
</dbReference>
<reference evidence="11 12" key="1">
    <citation type="submission" date="2018-02" db="EMBL/GenBank/DDBJ databases">
        <title>Genome sequence of Desulfovibrio carbinolicus DSM 3852.</title>
        <authorList>
            <person name="Wilbanks E."/>
            <person name="Skennerton C.T."/>
            <person name="Orphan V.J."/>
        </authorList>
    </citation>
    <scope>NUCLEOTIDE SEQUENCE [LARGE SCALE GENOMIC DNA]</scope>
    <source>
        <strain evidence="11 12">DSM 3852</strain>
    </source>
</reference>
<dbReference type="PRINTS" id="PR00344">
    <property type="entry name" value="BCTRLSENSOR"/>
</dbReference>
<dbReference type="Proteomes" id="UP000293296">
    <property type="component" value="Chromosome"/>
</dbReference>
<feature type="transmembrane region" description="Helical" evidence="9">
    <location>
        <begin position="44"/>
        <end position="63"/>
    </location>
</feature>
<dbReference type="Pfam" id="PF02518">
    <property type="entry name" value="HATPase_c"/>
    <property type="match status" value="1"/>
</dbReference>
<dbReference type="InterPro" id="IPR005467">
    <property type="entry name" value="His_kinase_dom"/>
</dbReference>
<sequence length="318" mass="32709">MSSRAVLSRVGDWAWLAPALPLAPLVPLALCLVLLDSQARTPGVWLAVFLGGAAAVGATLLAGRRDARLAAAQRESMVLAEQVLRLGKLAAIGEMAAGLAHEINNPVAIMMEEAGLGGDILADGAVPGAEDLAELRRALGQIETQGARCKEITHMVLAFARTPDGRGDAVDVSALVEEMAGLTAKRADYAKVRLTTRLAPNLPPAACSASQLQQLLLNLINNALDAMEPAGGELILETALEGGRIVLIVSDTGPGIPQAVADRVFEPFFTTKATGKGTGLGLSICAGIVRQLGGDIAVSSTPGRGAAFRVSLPVAPAR</sequence>
<dbReference type="SUPFAM" id="SSF47384">
    <property type="entry name" value="Homodimeric domain of signal transducing histidine kinase"/>
    <property type="match status" value="1"/>
</dbReference>
<keyword evidence="9" id="KW-0812">Transmembrane</keyword>
<evidence type="ECO:0000256" key="9">
    <source>
        <dbReference type="SAM" id="Phobius"/>
    </source>
</evidence>
<dbReference type="SMART" id="SM00388">
    <property type="entry name" value="HisKA"/>
    <property type="match status" value="1"/>
</dbReference>
<keyword evidence="9" id="KW-1133">Transmembrane helix</keyword>
<keyword evidence="9" id="KW-0472">Membrane</keyword>
<keyword evidence="12" id="KW-1185">Reference proteome</keyword>
<dbReference type="EC" id="2.7.13.3" evidence="2"/>
<dbReference type="SUPFAM" id="SSF55874">
    <property type="entry name" value="ATPase domain of HSP90 chaperone/DNA topoisomerase II/histidine kinase"/>
    <property type="match status" value="1"/>
</dbReference>
<evidence type="ECO:0000256" key="3">
    <source>
        <dbReference type="ARBA" id="ARBA00022553"/>
    </source>
</evidence>
<dbReference type="InterPro" id="IPR003594">
    <property type="entry name" value="HATPase_dom"/>
</dbReference>
<feature type="domain" description="Histidine kinase" evidence="10">
    <location>
        <begin position="98"/>
        <end position="316"/>
    </location>
</feature>
<dbReference type="AlphaFoldDB" id="A0A4P6HPS8"/>
<dbReference type="PANTHER" id="PTHR43065">
    <property type="entry name" value="SENSOR HISTIDINE KINASE"/>
    <property type="match status" value="1"/>
</dbReference>
<keyword evidence="4" id="KW-0808">Transferase</keyword>
<dbReference type="SMART" id="SM00387">
    <property type="entry name" value="HATPase_c"/>
    <property type="match status" value="1"/>
</dbReference>
<dbReference type="GO" id="GO:0000155">
    <property type="term" value="F:phosphorelay sensor kinase activity"/>
    <property type="evidence" value="ECO:0007669"/>
    <property type="project" value="InterPro"/>
</dbReference>
<dbReference type="KEGG" id="dcb:C3Y92_18475"/>
<gene>
    <name evidence="11" type="ORF">C3Y92_18475</name>
</gene>
<dbReference type="PANTHER" id="PTHR43065:SF46">
    <property type="entry name" value="C4-DICARBOXYLATE TRANSPORT SENSOR PROTEIN DCTB"/>
    <property type="match status" value="1"/>
</dbReference>
<dbReference type="OrthoDB" id="9777714at2"/>
<proteinExistence type="predicted"/>